<organism evidence="1 2">
    <name type="scientific">Amycolatopsis albidoflavus</name>
    <dbReference type="NCBI Taxonomy" id="102226"/>
    <lineage>
        <taxon>Bacteria</taxon>
        <taxon>Bacillati</taxon>
        <taxon>Actinomycetota</taxon>
        <taxon>Actinomycetes</taxon>
        <taxon>Pseudonocardiales</taxon>
        <taxon>Pseudonocardiaceae</taxon>
        <taxon>Amycolatopsis</taxon>
    </lineage>
</organism>
<keyword evidence="2" id="KW-1185">Reference proteome</keyword>
<evidence type="ECO:0000313" key="1">
    <source>
        <dbReference type="EMBL" id="MFD2479606.1"/>
    </source>
</evidence>
<name>A0ABW5HSD0_9PSEU</name>
<protein>
    <recommendedName>
        <fullName evidence="3">Amidoligase enzyme</fullName>
    </recommendedName>
</protein>
<evidence type="ECO:0008006" key="3">
    <source>
        <dbReference type="Google" id="ProtNLM"/>
    </source>
</evidence>
<sequence>MTATAQDEDVCFHCDAEVISEHTRTNIDGEFVCDDCTTLHYLQCDNCAHIFRTLLIVEDDSESLCDDCAAAAGYHECLDCRYLVLGRSRCTGCENERRGCWEDYVYGAGYKPYPRFHGDGPLFLGMELEINTPDFDTQLCQLCQDRIDSLAYLKEDGSISVGFELVTHPMSLAWAQANFPWGLLDELAARGCDGDDAGLHIHVSREAFDGHSHVFRWMKFIYRNASEVQQLARRHDSSWAQFSQLERAEVKDICKGDRDRPRYSAINVQNDETFELRMFASSVKPREVQAALAFADASVRYAHQLTLRAIVREDGWSWESFLAWTADRPEYDALSRECEALACAC</sequence>
<dbReference type="EMBL" id="JBHUKQ010000004">
    <property type="protein sequence ID" value="MFD2479606.1"/>
    <property type="molecule type" value="Genomic_DNA"/>
</dbReference>
<dbReference type="Proteomes" id="UP001597542">
    <property type="component" value="Unassembled WGS sequence"/>
</dbReference>
<comment type="caution">
    <text evidence="1">The sequence shown here is derived from an EMBL/GenBank/DDBJ whole genome shotgun (WGS) entry which is preliminary data.</text>
</comment>
<accession>A0ABW5HSD0</accession>
<gene>
    <name evidence="1" type="ORF">ACFSUT_04915</name>
</gene>
<reference evidence="2" key="1">
    <citation type="journal article" date="2019" name="Int. J. Syst. Evol. Microbiol.">
        <title>The Global Catalogue of Microorganisms (GCM) 10K type strain sequencing project: providing services to taxonomists for standard genome sequencing and annotation.</title>
        <authorList>
            <consortium name="The Broad Institute Genomics Platform"/>
            <consortium name="The Broad Institute Genome Sequencing Center for Infectious Disease"/>
            <person name="Wu L."/>
            <person name="Ma J."/>
        </authorList>
    </citation>
    <scope>NUCLEOTIDE SEQUENCE [LARGE SCALE GENOMIC DNA]</scope>
    <source>
        <strain evidence="2">CGMCC 4.7638</strain>
    </source>
</reference>
<dbReference type="RefSeq" id="WP_344277704.1">
    <property type="nucleotide sequence ID" value="NZ_BAAAHV010000013.1"/>
</dbReference>
<proteinExistence type="predicted"/>
<evidence type="ECO:0000313" key="2">
    <source>
        <dbReference type="Proteomes" id="UP001597542"/>
    </source>
</evidence>